<organism evidence="2 3">
    <name type="scientific">Mucor saturninus</name>
    <dbReference type="NCBI Taxonomy" id="64648"/>
    <lineage>
        <taxon>Eukaryota</taxon>
        <taxon>Fungi</taxon>
        <taxon>Fungi incertae sedis</taxon>
        <taxon>Mucoromycota</taxon>
        <taxon>Mucoromycotina</taxon>
        <taxon>Mucoromycetes</taxon>
        <taxon>Mucorales</taxon>
        <taxon>Mucorineae</taxon>
        <taxon>Mucoraceae</taxon>
        <taxon>Mucor</taxon>
    </lineage>
</organism>
<accession>A0A8H7QPZ1</accession>
<feature type="signal peptide" evidence="1">
    <location>
        <begin position="1"/>
        <end position="24"/>
    </location>
</feature>
<protein>
    <submittedName>
        <fullName evidence="2">Uncharacterized protein</fullName>
    </submittedName>
</protein>
<sequence length="498" mass="57057">MNRKSTLYSILCIALILFVGQSSAIVRTEEVNDWSTDSLGTYFEKYNVFHDKKNDDQSWSEMVNSYKDAIASNSRIFGSGVDKLLSGFTNSVGKQTGLAKTNVDSFVTDLKHQLRQLELKGQLSKDRVQAVLDKAHHQAIRQKIMTESEWNKAYSTLEASYQEPSWYQRVLRLKPNVEEGSSSFNNWLQSVVDRVANKGGLTKEQTKSIADQLRSSISNTDISRLGDKSWLDEFTSSISKHSDIKKEKLDEVIESIKKDVNGYKVFALDYTGQKTKTAAKNWCQELKSYLEGIKDRIYTRINYYKSLILSRFQYKHHEVSHEFSHRGVTDSIKSVAHSLTSDWEASSKSRAQSRSIESVKSRVSGVADQVTSAAHHHATDTYHHATDKLHHASDKISNVHLDHLKNFNIKDSFAQFWRNKEHDAYRKLGYTEAHIDWIQDYLSKTFKDQKTCVRGKSDEAAIALKRYLNALHVQPPNQVDATVHKLMRHLESWRTLVN</sequence>
<reference evidence="2" key="1">
    <citation type="submission" date="2020-12" db="EMBL/GenBank/DDBJ databases">
        <title>Metabolic potential, ecology and presence of endohyphal bacteria is reflected in genomic diversity of Mucoromycotina.</title>
        <authorList>
            <person name="Muszewska A."/>
            <person name="Okrasinska A."/>
            <person name="Steczkiewicz K."/>
            <person name="Drgas O."/>
            <person name="Orlowska M."/>
            <person name="Perlinska-Lenart U."/>
            <person name="Aleksandrzak-Piekarczyk T."/>
            <person name="Szatraj K."/>
            <person name="Zielenkiewicz U."/>
            <person name="Pilsyk S."/>
            <person name="Malc E."/>
            <person name="Mieczkowski P."/>
            <person name="Kruszewska J.S."/>
            <person name="Biernat P."/>
            <person name="Pawlowska J."/>
        </authorList>
    </citation>
    <scope>NUCLEOTIDE SEQUENCE</scope>
    <source>
        <strain evidence="2">WA0000017839</strain>
    </source>
</reference>
<keyword evidence="3" id="KW-1185">Reference proteome</keyword>
<comment type="caution">
    <text evidence="2">The sequence shown here is derived from an EMBL/GenBank/DDBJ whole genome shotgun (WGS) entry which is preliminary data.</text>
</comment>
<dbReference type="EMBL" id="JAEPRD010000142">
    <property type="protein sequence ID" value="KAG2196667.1"/>
    <property type="molecule type" value="Genomic_DNA"/>
</dbReference>
<keyword evidence="1" id="KW-0732">Signal</keyword>
<evidence type="ECO:0000313" key="3">
    <source>
        <dbReference type="Proteomes" id="UP000603453"/>
    </source>
</evidence>
<evidence type="ECO:0000313" key="2">
    <source>
        <dbReference type="EMBL" id="KAG2196667.1"/>
    </source>
</evidence>
<evidence type="ECO:0000256" key="1">
    <source>
        <dbReference type="SAM" id="SignalP"/>
    </source>
</evidence>
<feature type="chain" id="PRO_5034394244" evidence="1">
    <location>
        <begin position="25"/>
        <end position="498"/>
    </location>
</feature>
<dbReference type="Proteomes" id="UP000603453">
    <property type="component" value="Unassembled WGS sequence"/>
</dbReference>
<dbReference type="OrthoDB" id="2274989at2759"/>
<name>A0A8H7QPZ1_9FUNG</name>
<gene>
    <name evidence="2" type="ORF">INT47_012126</name>
</gene>
<proteinExistence type="predicted"/>
<dbReference type="AlphaFoldDB" id="A0A8H7QPZ1"/>